<comment type="caution">
    <text evidence="2">The sequence shown here is derived from an EMBL/GenBank/DDBJ whole genome shotgun (WGS) entry which is preliminary data.</text>
</comment>
<proteinExistence type="predicted"/>
<keyword evidence="1" id="KW-0732">Signal</keyword>
<accession>A0AA38U290</accession>
<gene>
    <name evidence="2" type="ORF">GGU10DRAFT_339400</name>
</gene>
<reference evidence="2" key="1">
    <citation type="submission" date="2022-08" db="EMBL/GenBank/DDBJ databases">
        <authorList>
            <consortium name="DOE Joint Genome Institute"/>
            <person name="Min B."/>
            <person name="Riley R."/>
            <person name="Sierra-Patev S."/>
            <person name="Naranjo-Ortiz M."/>
            <person name="Looney B."/>
            <person name="Konkel Z."/>
            <person name="Slot J.C."/>
            <person name="Sakamoto Y."/>
            <person name="Steenwyk J.L."/>
            <person name="Rokas A."/>
            <person name="Carro J."/>
            <person name="Camarero S."/>
            <person name="Ferreira P."/>
            <person name="Molpeceres G."/>
            <person name="Ruiz-Duenas F.J."/>
            <person name="Serrano A."/>
            <person name="Henrissat B."/>
            <person name="Drula E."/>
            <person name="Hughes K.W."/>
            <person name="Mata J.L."/>
            <person name="Ishikawa N.K."/>
            <person name="Vargas-Isla R."/>
            <person name="Ushijima S."/>
            <person name="Smith C.A."/>
            <person name="Ahrendt S."/>
            <person name="Andreopoulos W."/>
            <person name="He G."/>
            <person name="Labutti K."/>
            <person name="Lipzen A."/>
            <person name="Ng V."/>
            <person name="Sandor L."/>
            <person name="Barry K."/>
            <person name="Martinez A.T."/>
            <person name="Xiao Y."/>
            <person name="Gibbons J.G."/>
            <person name="Terashima K."/>
            <person name="Hibbett D.S."/>
            <person name="Grigoriev I.V."/>
        </authorList>
    </citation>
    <scope>NUCLEOTIDE SEQUENCE</scope>
    <source>
        <strain evidence="2">TFB10291</strain>
    </source>
</reference>
<dbReference type="EMBL" id="MU793247">
    <property type="protein sequence ID" value="KAJ3790738.1"/>
    <property type="molecule type" value="Genomic_DNA"/>
</dbReference>
<keyword evidence="3" id="KW-1185">Reference proteome</keyword>
<dbReference type="AlphaFoldDB" id="A0AA38U290"/>
<feature type="signal peptide" evidence="1">
    <location>
        <begin position="1"/>
        <end position="20"/>
    </location>
</feature>
<sequence>MRLLGEIAFTLLMVTHYLQTSRDAGPIMCTLNLLEVREATPQGFKVKEPGKTYRKVFIVTASQYEESEWWKMNEESKLRTLSKVKMKQ</sequence>
<name>A0AA38U290_9AGAR</name>
<dbReference type="Proteomes" id="UP001163798">
    <property type="component" value="Unassembled WGS sequence"/>
</dbReference>
<evidence type="ECO:0000256" key="1">
    <source>
        <dbReference type="SAM" id="SignalP"/>
    </source>
</evidence>
<evidence type="ECO:0000313" key="3">
    <source>
        <dbReference type="Proteomes" id="UP001163798"/>
    </source>
</evidence>
<evidence type="ECO:0000313" key="2">
    <source>
        <dbReference type="EMBL" id="KAJ3790738.1"/>
    </source>
</evidence>
<feature type="chain" id="PRO_5041296919" description="Secreted protein" evidence="1">
    <location>
        <begin position="21"/>
        <end position="88"/>
    </location>
</feature>
<protein>
    <recommendedName>
        <fullName evidence="4">Secreted protein</fullName>
    </recommendedName>
</protein>
<evidence type="ECO:0008006" key="4">
    <source>
        <dbReference type="Google" id="ProtNLM"/>
    </source>
</evidence>
<organism evidence="2 3">
    <name type="scientific">Lentinula aff. detonsa</name>
    <dbReference type="NCBI Taxonomy" id="2804958"/>
    <lineage>
        <taxon>Eukaryota</taxon>
        <taxon>Fungi</taxon>
        <taxon>Dikarya</taxon>
        <taxon>Basidiomycota</taxon>
        <taxon>Agaricomycotina</taxon>
        <taxon>Agaricomycetes</taxon>
        <taxon>Agaricomycetidae</taxon>
        <taxon>Agaricales</taxon>
        <taxon>Marasmiineae</taxon>
        <taxon>Omphalotaceae</taxon>
        <taxon>Lentinula</taxon>
    </lineage>
</organism>